<gene>
    <name evidence="1" type="ORF">SAMN05216387_10668</name>
</gene>
<sequence length="75" mass="8503">MVTNEPIGPIGRILYAKRLRLARPGNCLHFPRLDEVWTVPVCLKHSPAKITCIACAMAAYVNLNMQKTDKQMKCY</sequence>
<evidence type="ECO:0000313" key="1">
    <source>
        <dbReference type="EMBL" id="SEL19051.1"/>
    </source>
</evidence>
<proteinExistence type="predicted"/>
<keyword evidence="2" id="KW-1185">Reference proteome</keyword>
<protein>
    <submittedName>
        <fullName evidence="1">Uncharacterized protein</fullName>
    </submittedName>
</protein>
<dbReference type="Proteomes" id="UP000198620">
    <property type="component" value="Unassembled WGS sequence"/>
</dbReference>
<evidence type="ECO:0000313" key="2">
    <source>
        <dbReference type="Proteomes" id="UP000198620"/>
    </source>
</evidence>
<reference evidence="1 2" key="1">
    <citation type="submission" date="2016-10" db="EMBL/GenBank/DDBJ databases">
        <authorList>
            <person name="de Groot N.N."/>
        </authorList>
    </citation>
    <scope>NUCLEOTIDE SEQUENCE [LARGE SCALE GENOMIC DNA]</scope>
    <source>
        <strain evidence="1 2">Nv1</strain>
    </source>
</reference>
<organism evidence="1 2">
    <name type="scientific">Nitrosovibrio tenuis</name>
    <dbReference type="NCBI Taxonomy" id="1233"/>
    <lineage>
        <taxon>Bacteria</taxon>
        <taxon>Pseudomonadati</taxon>
        <taxon>Pseudomonadota</taxon>
        <taxon>Betaproteobacteria</taxon>
        <taxon>Nitrosomonadales</taxon>
        <taxon>Nitrosomonadaceae</taxon>
        <taxon>Nitrosovibrio</taxon>
    </lineage>
</organism>
<dbReference type="STRING" id="1233.SAMN05216387_10668"/>
<accession>A0A1H7N6X8</accession>
<dbReference type="EMBL" id="FOBH01000006">
    <property type="protein sequence ID" value="SEL19051.1"/>
    <property type="molecule type" value="Genomic_DNA"/>
</dbReference>
<dbReference type="AlphaFoldDB" id="A0A1H7N6X8"/>
<name>A0A1H7N6X8_9PROT</name>